<keyword evidence="1" id="KW-0206">Cytoskeleton</keyword>
<name>A0A8J8SYG6_HALGN</name>
<dbReference type="SUPFAM" id="SSF54648">
    <property type="entry name" value="DLC"/>
    <property type="match status" value="1"/>
</dbReference>
<evidence type="ECO:0000313" key="2">
    <source>
        <dbReference type="EMBL" id="TNV75260.1"/>
    </source>
</evidence>
<comment type="caution">
    <text evidence="2">The sequence shown here is derived from an EMBL/GenBank/DDBJ whole genome shotgun (WGS) entry which is preliminary data.</text>
</comment>
<dbReference type="PANTHER" id="PTHR11886:SF35">
    <property type="entry name" value="DYNEIN LIGHT CHAIN"/>
    <property type="match status" value="1"/>
</dbReference>
<dbReference type="InterPro" id="IPR037177">
    <property type="entry name" value="DLC_sf"/>
</dbReference>
<dbReference type="EMBL" id="RRYP01015986">
    <property type="protein sequence ID" value="TNV75260.1"/>
    <property type="molecule type" value="Genomic_DNA"/>
</dbReference>
<dbReference type="Pfam" id="PF01221">
    <property type="entry name" value="Dynein_light"/>
    <property type="match status" value="1"/>
</dbReference>
<dbReference type="Gene3D" id="3.30.740.10">
    <property type="entry name" value="Protein Inhibitor Of Neuronal Nitric Oxide Synthase"/>
    <property type="match status" value="1"/>
</dbReference>
<keyword evidence="1" id="KW-0243">Dynein</keyword>
<keyword evidence="1" id="KW-0963">Cytoplasm</keyword>
<dbReference type="AlphaFoldDB" id="A0A8J8SYG6"/>
<organism evidence="2 3">
    <name type="scientific">Halteria grandinella</name>
    <dbReference type="NCBI Taxonomy" id="5974"/>
    <lineage>
        <taxon>Eukaryota</taxon>
        <taxon>Sar</taxon>
        <taxon>Alveolata</taxon>
        <taxon>Ciliophora</taxon>
        <taxon>Intramacronucleata</taxon>
        <taxon>Spirotrichea</taxon>
        <taxon>Stichotrichia</taxon>
        <taxon>Sporadotrichida</taxon>
        <taxon>Halteriidae</taxon>
        <taxon>Halteria</taxon>
    </lineage>
</organism>
<dbReference type="GO" id="GO:0045505">
    <property type="term" value="F:dynein intermediate chain binding"/>
    <property type="evidence" value="ECO:0007669"/>
    <property type="project" value="TreeGrafter"/>
</dbReference>
<comment type="similarity">
    <text evidence="1">Belongs to the dynein light chain family.</text>
</comment>
<dbReference type="Proteomes" id="UP000785679">
    <property type="component" value="Unassembled WGS sequence"/>
</dbReference>
<keyword evidence="3" id="KW-1185">Reference proteome</keyword>
<sequence length="108" mass="12535">MAKAVIQTKNKNFDIIEPNVSFTDLSEDRFNSIVAACRDAYKMQHDGELKYFKDMAAYIKKRIEEEEKGTSGWHVIVGTNFGSFVTYEHKSIILFWLEHIGFLLFKHG</sequence>
<keyword evidence="1" id="KW-0493">Microtubule</keyword>
<dbReference type="PANTHER" id="PTHR11886">
    <property type="entry name" value="DYNEIN LIGHT CHAIN"/>
    <property type="match status" value="1"/>
</dbReference>
<protein>
    <recommendedName>
        <fullName evidence="1">Dynein light chain</fullName>
    </recommendedName>
</protein>
<keyword evidence="1" id="KW-0505">Motor protein</keyword>
<dbReference type="SMART" id="SM01375">
    <property type="entry name" value="Dynein_light"/>
    <property type="match status" value="1"/>
</dbReference>
<evidence type="ECO:0000313" key="3">
    <source>
        <dbReference type="Proteomes" id="UP000785679"/>
    </source>
</evidence>
<proteinExistence type="inferred from homology"/>
<evidence type="ECO:0000256" key="1">
    <source>
        <dbReference type="RuleBase" id="RU365010"/>
    </source>
</evidence>
<gene>
    <name evidence="2" type="ORF">FGO68_gene9146</name>
</gene>
<dbReference type="GO" id="GO:0005874">
    <property type="term" value="C:microtubule"/>
    <property type="evidence" value="ECO:0007669"/>
    <property type="project" value="UniProtKB-KW"/>
</dbReference>
<accession>A0A8J8SYG6</accession>
<dbReference type="InterPro" id="IPR001372">
    <property type="entry name" value="Dynein_light_chain_typ-1/2"/>
</dbReference>
<dbReference type="GO" id="GO:0005868">
    <property type="term" value="C:cytoplasmic dynein complex"/>
    <property type="evidence" value="ECO:0007669"/>
    <property type="project" value="TreeGrafter"/>
</dbReference>
<comment type="subcellular location">
    <subcellularLocation>
        <location evidence="1">Cytoplasm</location>
        <location evidence="1">Cytoskeleton</location>
    </subcellularLocation>
</comment>
<reference evidence="2" key="1">
    <citation type="submission" date="2019-06" db="EMBL/GenBank/DDBJ databases">
        <authorList>
            <person name="Zheng W."/>
        </authorList>
    </citation>
    <scope>NUCLEOTIDE SEQUENCE</scope>
    <source>
        <strain evidence="2">QDHG01</strain>
    </source>
</reference>
<dbReference type="OrthoDB" id="301399at2759"/>
<dbReference type="GO" id="GO:0007017">
    <property type="term" value="P:microtubule-based process"/>
    <property type="evidence" value="ECO:0007669"/>
    <property type="project" value="InterPro"/>
</dbReference>